<dbReference type="Proteomes" id="UP000621631">
    <property type="component" value="Unassembled WGS sequence"/>
</dbReference>
<keyword evidence="3" id="KW-1185">Reference proteome</keyword>
<comment type="caution">
    <text evidence="2">The sequence shown here is derived from an EMBL/GenBank/DDBJ whole genome shotgun (WGS) entry which is preliminary data.</text>
</comment>
<proteinExistence type="predicted"/>
<evidence type="ECO:0000256" key="1">
    <source>
        <dbReference type="SAM" id="MobiDB-lite"/>
    </source>
</evidence>
<accession>A0ABR7VIV9</accession>
<sequence>MEITGYWERKILIIGQGRDNPPQNKVIGRRAKVSAAEKSNQQLSESIRRRKK</sequence>
<name>A0ABR7VIV9_VIRHA</name>
<protein>
    <recommendedName>
        <fullName evidence="4">YpzI family protein</fullName>
    </recommendedName>
</protein>
<gene>
    <name evidence="2" type="ORF">IC602_04530</name>
</gene>
<organism evidence="2 3">
    <name type="scientific">Virgibacillus halodenitrificans</name>
    <name type="common">Bacillus halodenitrificans</name>
    <dbReference type="NCBI Taxonomy" id="1482"/>
    <lineage>
        <taxon>Bacteria</taxon>
        <taxon>Bacillati</taxon>
        <taxon>Bacillota</taxon>
        <taxon>Bacilli</taxon>
        <taxon>Bacillales</taxon>
        <taxon>Bacillaceae</taxon>
        <taxon>Virgibacillus</taxon>
    </lineage>
</organism>
<dbReference type="EMBL" id="JACWEZ010000002">
    <property type="protein sequence ID" value="MBD1221864.1"/>
    <property type="molecule type" value="Genomic_DNA"/>
</dbReference>
<feature type="region of interest" description="Disordered" evidence="1">
    <location>
        <begin position="18"/>
        <end position="52"/>
    </location>
</feature>
<evidence type="ECO:0008006" key="4">
    <source>
        <dbReference type="Google" id="ProtNLM"/>
    </source>
</evidence>
<evidence type="ECO:0000313" key="2">
    <source>
        <dbReference type="EMBL" id="MBD1221864.1"/>
    </source>
</evidence>
<reference evidence="2 3" key="1">
    <citation type="submission" date="2020-09" db="EMBL/GenBank/DDBJ databases">
        <title>Draft Genome Sequences of Oil-Oxidizing Bacteria Halomonas titanicae, Marinobacter lutaoensis, and Virgibacillus halodenitrificans Isolated from Highly Saline Environments.</title>
        <authorList>
            <person name="Grouzdev D.S."/>
            <person name="Sokolova D.S."/>
            <person name="Semenova E.M."/>
            <person name="Borzenkov I.A."/>
            <person name="Bidzhieva S.K."/>
            <person name="Poltaraus A.B."/>
            <person name="Nazina T.N."/>
        </authorList>
    </citation>
    <scope>NUCLEOTIDE SEQUENCE [LARGE SCALE GENOMIC DNA]</scope>
    <source>
        <strain evidence="2 3">VKM B-3472D</strain>
    </source>
</reference>
<evidence type="ECO:0000313" key="3">
    <source>
        <dbReference type="Proteomes" id="UP000621631"/>
    </source>
</evidence>
<dbReference type="RefSeq" id="WP_189777252.1">
    <property type="nucleotide sequence ID" value="NZ_JACWEZ010000002.1"/>
</dbReference>